<dbReference type="EMBL" id="JBFXLR010000001">
    <property type="protein sequence ID" value="KAL2861965.1"/>
    <property type="molecule type" value="Genomic_DNA"/>
</dbReference>
<evidence type="ECO:0000313" key="2">
    <source>
        <dbReference type="Proteomes" id="UP001610444"/>
    </source>
</evidence>
<accession>A0ABR4LBR1</accession>
<name>A0ABR4LBR1_9EURO</name>
<reference evidence="1 2" key="1">
    <citation type="submission" date="2024-07" db="EMBL/GenBank/DDBJ databases">
        <title>Section-level genome sequencing and comparative genomics of Aspergillus sections Usti and Cavernicolus.</title>
        <authorList>
            <consortium name="Lawrence Berkeley National Laboratory"/>
            <person name="Nybo J.L."/>
            <person name="Vesth T.C."/>
            <person name="Theobald S."/>
            <person name="Frisvad J.C."/>
            <person name="Larsen T.O."/>
            <person name="Kjaerboelling I."/>
            <person name="Rothschild-Mancinelli K."/>
            <person name="Lyhne E.K."/>
            <person name="Kogle M.E."/>
            <person name="Barry K."/>
            <person name="Clum A."/>
            <person name="Na H."/>
            <person name="Ledsgaard L."/>
            <person name="Lin J."/>
            <person name="Lipzen A."/>
            <person name="Kuo A."/>
            <person name="Riley R."/>
            <person name="Mondo S."/>
            <person name="LaButti K."/>
            <person name="Haridas S."/>
            <person name="Pangalinan J."/>
            <person name="Salamov A.A."/>
            <person name="Simmons B.A."/>
            <person name="Magnuson J.K."/>
            <person name="Chen J."/>
            <person name="Drula E."/>
            <person name="Henrissat B."/>
            <person name="Wiebenga A."/>
            <person name="Lubbers R.J."/>
            <person name="Gomes A.C."/>
            <person name="Macurrencykelacurrency M.R."/>
            <person name="Stajich J."/>
            <person name="Grigoriev I.V."/>
            <person name="Mortensen U.H."/>
            <person name="De vries R.P."/>
            <person name="Baker S.E."/>
            <person name="Andersen M.R."/>
        </authorList>
    </citation>
    <scope>NUCLEOTIDE SEQUENCE [LARGE SCALE GENOMIC DNA]</scope>
    <source>
        <strain evidence="1 2">CBS 756.74</strain>
    </source>
</reference>
<dbReference type="PANTHER" id="PTHR45588:SF1">
    <property type="entry name" value="WW DOMAIN-CONTAINING PROTEIN"/>
    <property type="match status" value="1"/>
</dbReference>
<dbReference type="RefSeq" id="XP_070906055.1">
    <property type="nucleotide sequence ID" value="XM_071038167.1"/>
</dbReference>
<sequence>MSSSPDSPSPELQLQLEGLQPLPTSDPYFDLGPLSRKISTRSSTAQTWFDRALIWTYCFNHDEAITCYKQVIAHDATCAMGYWGVAFCAGSNYNKTWALFDETDRGNAIRTCFVYAREAGRRADVAAAGLADSGIEVGGGSDATATATATGPLITPWEHALIRALETRYPNADPTRDLAGCSLAYANEMRTVYETFSSNDSDFDTVTLFADALMNTAPRKLYDASTGLPIASSPVFEVKALLERALKKPGIENHPGPAHMYIHLMEMSSTPEAALPAAELIREMIPDTGHTYHMPAHIDVLVGDYRRAVEYNYKATVADDKYFRRNGGLTFYSYYRLHDYHSLIYAAMLGGKSKAALEATGRMEETITEEILRVETPALANWMEFFLAVRVHVYIRFGMWEELLGLEERADKELYCVTNLFREYGRGIAFAATGRVEEADTAREAFHAAARFVPPTRLDFPNKITDILHIASAMLDGEIEYRRGDYETAFRRLADAVRLEDELPFAEPWGWMLPARHAYAALSLEQGEVERAAQAYAEDLGLVPTPNRAHQHPNNVWALHGYHECLEALGRHAEANIIKKQLVLALVEADVEISSSCFCRLGVQSCCASTAKAKAKAPVTVNGCH</sequence>
<dbReference type="Gene3D" id="1.25.40.10">
    <property type="entry name" value="Tetratricopeptide repeat domain"/>
    <property type="match status" value="1"/>
</dbReference>
<proteinExistence type="predicted"/>
<comment type="caution">
    <text evidence="1">The sequence shown here is derived from an EMBL/GenBank/DDBJ whole genome shotgun (WGS) entry which is preliminary data.</text>
</comment>
<dbReference type="InterPro" id="IPR011990">
    <property type="entry name" value="TPR-like_helical_dom_sf"/>
</dbReference>
<keyword evidence="2" id="KW-1185">Reference proteome</keyword>
<gene>
    <name evidence="1" type="ORF">BJX68DRAFT_223568</name>
</gene>
<protein>
    <recommendedName>
        <fullName evidence="3">Tetratricopeptide repeat domain protein</fullName>
    </recommendedName>
</protein>
<organism evidence="1 2">
    <name type="scientific">Aspergillus pseudodeflectus</name>
    <dbReference type="NCBI Taxonomy" id="176178"/>
    <lineage>
        <taxon>Eukaryota</taxon>
        <taxon>Fungi</taxon>
        <taxon>Dikarya</taxon>
        <taxon>Ascomycota</taxon>
        <taxon>Pezizomycotina</taxon>
        <taxon>Eurotiomycetes</taxon>
        <taxon>Eurotiomycetidae</taxon>
        <taxon>Eurotiales</taxon>
        <taxon>Aspergillaceae</taxon>
        <taxon>Aspergillus</taxon>
        <taxon>Aspergillus subgen. Nidulantes</taxon>
    </lineage>
</organism>
<dbReference type="PANTHER" id="PTHR45588">
    <property type="entry name" value="TPR DOMAIN-CONTAINING PROTEIN"/>
    <property type="match status" value="1"/>
</dbReference>
<dbReference type="Proteomes" id="UP001610444">
    <property type="component" value="Unassembled WGS sequence"/>
</dbReference>
<dbReference type="GeneID" id="98153331"/>
<evidence type="ECO:0008006" key="3">
    <source>
        <dbReference type="Google" id="ProtNLM"/>
    </source>
</evidence>
<evidence type="ECO:0000313" key="1">
    <source>
        <dbReference type="EMBL" id="KAL2861965.1"/>
    </source>
</evidence>
<dbReference type="SUPFAM" id="SSF48452">
    <property type="entry name" value="TPR-like"/>
    <property type="match status" value="2"/>
</dbReference>